<evidence type="ECO:0000259" key="8">
    <source>
        <dbReference type="Pfam" id="PF00082"/>
    </source>
</evidence>
<dbReference type="Gene3D" id="2.60.40.10">
    <property type="entry name" value="Immunoglobulins"/>
    <property type="match status" value="1"/>
</dbReference>
<dbReference type="SUPFAM" id="SSF49464">
    <property type="entry name" value="Carboxypeptidase regulatory domain-like"/>
    <property type="match status" value="1"/>
</dbReference>
<dbReference type="EMBL" id="FUYE01000006">
    <property type="protein sequence ID" value="SKA95114.1"/>
    <property type="molecule type" value="Genomic_DNA"/>
</dbReference>
<dbReference type="Proteomes" id="UP000190774">
    <property type="component" value="Unassembled WGS sequence"/>
</dbReference>
<dbReference type="Gene3D" id="2.130.10.10">
    <property type="entry name" value="YVTN repeat-like/Quinoprotein amine dehydrogenase"/>
    <property type="match status" value="3"/>
</dbReference>
<dbReference type="InterPro" id="IPR023828">
    <property type="entry name" value="Peptidase_S8_Ser-AS"/>
</dbReference>
<proteinExistence type="inferred from homology"/>
<evidence type="ECO:0000313" key="13">
    <source>
        <dbReference type="Proteomes" id="UP000190774"/>
    </source>
</evidence>
<dbReference type="PROSITE" id="PS00136">
    <property type="entry name" value="SUBTILASE_ASP"/>
    <property type="match status" value="1"/>
</dbReference>
<dbReference type="InterPro" id="IPR059177">
    <property type="entry name" value="GH29D-like_dom"/>
</dbReference>
<feature type="domain" description="Pyrrolo-quinoline quinone repeat" evidence="10">
    <location>
        <begin position="2477"/>
        <end position="2721"/>
    </location>
</feature>
<evidence type="ECO:0000256" key="6">
    <source>
        <dbReference type="PROSITE-ProRule" id="PRU01240"/>
    </source>
</evidence>
<dbReference type="SMART" id="SM00564">
    <property type="entry name" value="PQQ"/>
    <property type="match status" value="12"/>
</dbReference>
<keyword evidence="13" id="KW-1185">Reference proteome</keyword>
<dbReference type="Pfam" id="PF24619">
    <property type="entry name" value="Ig_SibA"/>
    <property type="match status" value="1"/>
</dbReference>
<evidence type="ECO:0000313" key="12">
    <source>
        <dbReference type="EMBL" id="SKA95114.1"/>
    </source>
</evidence>
<dbReference type="InterPro" id="IPR008969">
    <property type="entry name" value="CarboxyPept-like_regulatory"/>
</dbReference>
<feature type="domain" description="Pyrrolo-quinoline quinone repeat" evidence="10">
    <location>
        <begin position="1525"/>
        <end position="1629"/>
    </location>
</feature>
<evidence type="ECO:0000256" key="1">
    <source>
        <dbReference type="ARBA" id="ARBA00011073"/>
    </source>
</evidence>
<reference evidence="13" key="1">
    <citation type="submission" date="2017-02" db="EMBL/GenBank/DDBJ databases">
        <authorList>
            <person name="Varghese N."/>
            <person name="Submissions S."/>
        </authorList>
    </citation>
    <scope>NUCLEOTIDE SEQUENCE [LARGE SCALE GENOMIC DNA]</scope>
    <source>
        <strain evidence="13">ATCC 700200</strain>
    </source>
</reference>
<dbReference type="InterPro" id="IPR023827">
    <property type="entry name" value="Peptidase_S8_Asp-AS"/>
</dbReference>
<dbReference type="PROSITE" id="PS51892">
    <property type="entry name" value="SUBTILASE"/>
    <property type="match status" value="1"/>
</dbReference>
<feature type="domain" description="Integrin beta-like protein A-E immunoglobulin-like" evidence="11">
    <location>
        <begin position="1095"/>
        <end position="1198"/>
    </location>
</feature>
<protein>
    <submittedName>
        <fullName evidence="12">PQQ-like domain-containing protein</fullName>
    </submittedName>
</protein>
<dbReference type="CDD" id="cd07473">
    <property type="entry name" value="Peptidases_S8_Subtilisin_like"/>
    <property type="match status" value="1"/>
</dbReference>
<evidence type="ECO:0000259" key="9">
    <source>
        <dbReference type="Pfam" id="PF13290"/>
    </source>
</evidence>
<dbReference type="InterPro" id="IPR011047">
    <property type="entry name" value="Quinoprotein_ADH-like_sf"/>
</dbReference>
<dbReference type="Pfam" id="PF17963">
    <property type="entry name" value="Big_9"/>
    <property type="match status" value="5"/>
</dbReference>
<accession>A0A1T4XZV8</accession>
<keyword evidence="3 6" id="KW-0378">Hydrolase</keyword>
<feature type="domain" description="GH29D-like beta-sandwich" evidence="9">
    <location>
        <begin position="3017"/>
        <end position="3081"/>
    </location>
</feature>
<feature type="active site" description="Charge relay system" evidence="5 6">
    <location>
        <position position="486"/>
    </location>
</feature>
<dbReference type="Pfam" id="PF13360">
    <property type="entry name" value="PQQ_2"/>
    <property type="match status" value="4"/>
</dbReference>
<dbReference type="Gene3D" id="2.40.128.630">
    <property type="match status" value="1"/>
</dbReference>
<dbReference type="Pfam" id="PF00082">
    <property type="entry name" value="Peptidase_S8"/>
    <property type="match status" value="1"/>
</dbReference>
<dbReference type="InterPro" id="IPR013783">
    <property type="entry name" value="Ig-like_fold"/>
</dbReference>
<evidence type="ECO:0000256" key="5">
    <source>
        <dbReference type="PIRSR" id="PIRSR615500-1"/>
    </source>
</evidence>
<name>A0A1T4XZV8_9BACT</name>
<comment type="similarity">
    <text evidence="1 6 7">Belongs to the peptidase S8 family.</text>
</comment>
<dbReference type="PANTHER" id="PTHR43399:SF4">
    <property type="entry name" value="CELL WALL-ASSOCIATED PROTEASE"/>
    <property type="match status" value="1"/>
</dbReference>
<evidence type="ECO:0000256" key="3">
    <source>
        <dbReference type="ARBA" id="ARBA00022801"/>
    </source>
</evidence>
<dbReference type="Gene3D" id="2.60.40.3440">
    <property type="match status" value="3"/>
</dbReference>
<evidence type="ECO:0000256" key="7">
    <source>
        <dbReference type="RuleBase" id="RU003355"/>
    </source>
</evidence>
<dbReference type="InterPro" id="IPR015500">
    <property type="entry name" value="Peptidase_S8_subtilisin-rel"/>
</dbReference>
<dbReference type="PRINTS" id="PR00723">
    <property type="entry name" value="SUBTILISIN"/>
</dbReference>
<dbReference type="InterPro" id="IPR056851">
    <property type="entry name" value="Ig_SibA-E"/>
</dbReference>
<feature type="domain" description="Pyrrolo-quinoline quinone repeat" evidence="10">
    <location>
        <begin position="1897"/>
        <end position="2028"/>
    </location>
</feature>
<dbReference type="InterPro" id="IPR002372">
    <property type="entry name" value="PQQ_rpt_dom"/>
</dbReference>
<dbReference type="Gene3D" id="2.60.40.2810">
    <property type="match status" value="1"/>
</dbReference>
<organism evidence="12 13">
    <name type="scientific">Prosthecobacter debontii</name>
    <dbReference type="NCBI Taxonomy" id="48467"/>
    <lineage>
        <taxon>Bacteria</taxon>
        <taxon>Pseudomonadati</taxon>
        <taxon>Verrucomicrobiota</taxon>
        <taxon>Verrucomicrobiia</taxon>
        <taxon>Verrucomicrobiales</taxon>
        <taxon>Verrucomicrobiaceae</taxon>
        <taxon>Prosthecobacter</taxon>
    </lineage>
</organism>
<dbReference type="InterPro" id="IPR000209">
    <property type="entry name" value="Peptidase_S8/S53_dom"/>
</dbReference>
<dbReference type="InterPro" id="IPR018391">
    <property type="entry name" value="PQQ_b-propeller_rpt"/>
</dbReference>
<dbReference type="InterPro" id="IPR022398">
    <property type="entry name" value="Peptidase_S8_His-AS"/>
</dbReference>
<dbReference type="Gene3D" id="3.40.50.200">
    <property type="entry name" value="Peptidase S8/S53 domain"/>
    <property type="match status" value="1"/>
</dbReference>
<dbReference type="InterPro" id="IPR036852">
    <property type="entry name" value="Peptidase_S8/S53_dom_sf"/>
</dbReference>
<dbReference type="STRING" id="48467.SAMN02745166_02277"/>
<dbReference type="InterPro" id="IPR034204">
    <property type="entry name" value="PfSUB1-like_cat_dom"/>
</dbReference>
<evidence type="ECO:0000259" key="11">
    <source>
        <dbReference type="Pfam" id="PF24619"/>
    </source>
</evidence>
<feature type="active site" description="Charge relay system" evidence="5 6">
    <location>
        <position position="326"/>
    </location>
</feature>
<feature type="domain" description="Pyrrolo-quinoline quinone repeat" evidence="10">
    <location>
        <begin position="1357"/>
        <end position="1460"/>
    </location>
</feature>
<evidence type="ECO:0000256" key="4">
    <source>
        <dbReference type="ARBA" id="ARBA00022825"/>
    </source>
</evidence>
<evidence type="ECO:0000256" key="2">
    <source>
        <dbReference type="ARBA" id="ARBA00022670"/>
    </source>
</evidence>
<dbReference type="InterPro" id="IPR015943">
    <property type="entry name" value="WD40/YVTN_repeat-like_dom_sf"/>
</dbReference>
<dbReference type="SUPFAM" id="SSF52743">
    <property type="entry name" value="Subtilisin-like"/>
    <property type="match status" value="1"/>
</dbReference>
<dbReference type="NCBIfam" id="NF012211">
    <property type="entry name" value="tand_rpt_95"/>
    <property type="match status" value="5"/>
</dbReference>
<dbReference type="PANTHER" id="PTHR43399">
    <property type="entry name" value="SUBTILISIN-RELATED"/>
    <property type="match status" value="1"/>
</dbReference>
<feature type="active site" description="Charge relay system" evidence="5 6">
    <location>
        <position position="271"/>
    </location>
</feature>
<dbReference type="Gene3D" id="2.60.40.1120">
    <property type="entry name" value="Carboxypeptidase-like, regulatory domain"/>
    <property type="match status" value="1"/>
</dbReference>
<evidence type="ECO:0000259" key="10">
    <source>
        <dbReference type="Pfam" id="PF13360"/>
    </source>
</evidence>
<feature type="domain" description="Peptidase S8/S53" evidence="8">
    <location>
        <begin position="263"/>
        <end position="520"/>
    </location>
</feature>
<keyword evidence="2 6" id="KW-0645">Protease</keyword>
<sequence>MRRALRSLLFLTLILLAGWFAYRAWQQATPVSDAVVAAHPSLPLAKTEAPAVDGPRQQTPEPVNVITEAPKASTDLDLPSRSEKEAFLQNARRVEERATRPDEKGRYMRKRVVEADFKYPLLRIEEQWVKDPATGEETLQDQQIMVADHFLVTLKEGVTRESLDELLVSLSGKVRRHIPNSQTYLVEIGSAGLDAFELKLRDYRLQGAPMKIVEPDYVVFASLTPNDPSYSSLWGLNNTGQTGGVGDADIDAPEAWELSRGSANVVVGVVDTGIDYTHPDLAANMWTNTDEIPNNGVDDDANGYIDDVYGWDFVSNDKDPMDDHYHGTHCAGTIGAVGGNGIGVVGVCHTVKLMALKFLSSSGGGTTSDAIEAVLYATANQVTMTSNSWGGGGYSQTLKDAIDAAGVAGQLFVAAAGNDSRNTDTSPSYPAAYDSLNIISVAASDHSDGLASFTNYGAITVDLAAPGVSIYSTSPGNSYRSLNGTSMACPHVAGACALIKAARPGLSWQDVKSAVLNNVDSVAGMTGKVAVNGRMNLARALIIATEPYISLTSLQPSDSGQQGSTGNNDGILNPGEDIALSVSMKNAGGKLAQGLTSHVTVASTGNKVSVLAGTRNWGDVAVDSTVSTGNSPFIIRIAPDTVTPHTFSVVITSTDANNQSWTSQAQLTVQTTSTVSGRVTALTGGAGIGSATLTYTGTSSGSVTAGADGRYQLKLTDGTYEFRATAAGYNPSATTSVTLPPDRSNFNFSLGRSKIQVTPTTLASTQYEDAVATKTLRITNEGDTPLTYTLNSTPRENGASLQPAQAILMPPPVLSSSDEAAETHPHEFSRLTNIAAGSTGLPFLDGFESGSFSNWTQDSGTGTREVVTTTAASGSKSFHYRYDGTTSHYNGIHRDFVSGSKPQSISFWVRSGSTTTHDSYVVFTDNTYGMDVIWFYARGTGNFSVNGSSGGDESYSYQANVWYHIEFRNLDWTAKNFDYYVDGTLVKADIPFRNASYADELSQMWLYNFSTGSEAWWDDIRVLDKTLDWLKPSPLNGTLAPGASTDVTVTFDATNLLAGSYLGQVDLSSNDPANPTVSVPATMTVQALPNTPPVANAQTVTFDEDNQVVITLTGSDAENHALTAQIQTLPAQGTLYLTTDGVNRSTSITTVPTVITQADKKVIYEPAPNGNGTPYASFQFVMKDKRSQSTPATVTLNVRSVNDIPVAFNDYVSGLPGAVITPITVLSNDFDADGQSLTITSFTQPLRGAVTNNGDGTLAFTPNANFTSGEDSFSYTISDGAGGTASATVNVSVGLLAGGTWPMMGGNAAHTGYYAGSLNGQTLTEAWNLKISPQPLNQVSIGAGKVFATPNIYFNETQLSAVDLTTGTLIWKKVWDTQAFSITGPSYHEGAVYVQVGKGISVDNAKVWALNTADGSTRWSSPFSAQWEEYLPPTVTDSTVYVNGGSYGGMYGYDRTSGGQRFFNSNLDQFDQWTPGVLGDKVYSFVKGQFRQHASLTGVIEWTLDLTWDWDGYSMNRTMALDAATNNAFVVNNRAGPDELVCINLTTQSVRWRVQTGFIGTPSLLGGRVYAFDGSGNVKAYDITTGALLQTYTTGIGTSGLYQPIITQDVLIASSSTTTAIHQLSTGTKIQSLNAGGIPSLSNGQLLLAGTDGILRCFGVPVSGNTAPTTSNLTVTSLEDQGVTLTLPGTDANGDPLLGIITTLPAKGTLYQTSDGVQTGAAITFVPTILKNTSRKVIYRPEPEGFGSAYATFKYKVHDGYIASAEATATLNITNVNDAPLAVDDVAYLRAGQFLDFQPTSNDIDVDGEALQIVSFTQPPHGTVTQNGDGSLRYVPLSNFTEGTDTFQYTLRDAASLTSTATVQVHISATYGREWTQFGNDAAHSGRYPGSLGTAPWVQRWEYTFANTINPVVVAEGKVFVAQNGSQGGYLHTVALDASTGGEIWRKLLPSGSLHPPSYHKGVVYLQRGNHNTDTQLWALNAGDGSVKWNSPHGAQWDGYYSPAVSDLGVYINGGNYGGIYGFNHLTGIQKFFFDLAQYDEWTPSIWKGRVYSFVEGRLIQHHPETGVAEWTLDFGWDWSGWSMDRLVCMDDDRAYVVNNTEGGNELICATLAPAGIAWRVQAGFNGTPATANGIVYACAGGKVKAYNSVTGRWLSDFTAGSETSLQGVIVVTNDLLFVSSNTKTYIFNLATKSVVQTLNFSSQVSITDDLLYLACSDKKLRVYGRSTPNNKVPVALPSHASILEEAQIPIKLEGTDGDGETLSYVVRSLPAQGTLYQTTDGVTKGAAITTVPAQVLSSTGTVIYQAPLDVSGIGVGSFSFTAHDVVSSSAVTSVTLDVTPVNDLPVAVPDRLALVPGNLLTRFRPEYNDRDPDGDALVVVSFTQPAAGSVVQNSDGSLTYTPAPEFLTGIETFNYTIQDAAGGLACADVVITLSSTLGRQWPTFGAGPDHTGYQPVSLASSSPLTLKWTNTSVVNSHPVAVANRRVYCTTGTSVIALDTVTGGQLWNYGVTSGTTLNPPTWFNNGIYIQQGNHSSSRLHRIQDTTGQVVWTAPFQAQWESYLAPAADETGVFINGGYYGGMYGFSHTGSQLFFQSLAQVSGWTPTLYNGGLYSFVTGTFSSHHKTTGASLWALTYPSSSGTSAMGRTTACAEGHAFMVLNYSDATLGTTQQLISVNLSTQATAWKVSGKYTGTPAVAHQAVFVISEAKAVHAYDLGTGRFLGTYPLPGSDTGLTTQPIVTVDSVIAASSSKTYVFDLKTRALRQTIPAGGFISLAGNSLYIAGSTGVTAYSGSTPDNAPPIALSQSVSTPEDTRATVTLQAVDPDEEALTLSITALPAAGTLHQTADGTTLGQAITTTPTVVTHAQGKVIYSPPANAHGSPLETFQYSASDGKAISQAATATLHVTSVNDAPTARNDSFQAEPRQVLSPLAVLENDSDVDGDALEIIGISKPTRGNASFNPEGSLCYIAAHDFTSGTDTFNYVLRDAGGLTSVAKVTILIGPFVDDPFATDPAFSPPGGSFDAPVAVTLTAADPAAAIHYTLDGSAPHPASPSIVSGTTVTLRETTALRAISVKGSDVSSIRNATYTLADEDNDDLPDWWEREHFGSLTAASESTDHDLDGMSDAMEFFTDTDPHSALDTFTVKPTRVLSPDGEEMQLSWESKPGRRYIVETSSDLVHWTASETVQPLRGTGALMQHTLEAESQPRLFIRVRVVNELDGP</sequence>
<dbReference type="PROSITE" id="PS00137">
    <property type="entry name" value="SUBTILASE_HIS"/>
    <property type="match status" value="1"/>
</dbReference>
<keyword evidence="4 6" id="KW-0720">Serine protease</keyword>
<dbReference type="SUPFAM" id="SSF50998">
    <property type="entry name" value="Quinoprotein alcohol dehydrogenase-like"/>
    <property type="match status" value="3"/>
</dbReference>
<gene>
    <name evidence="12" type="ORF">SAMN02745166_02277</name>
</gene>
<dbReference type="GO" id="GO:0006508">
    <property type="term" value="P:proteolysis"/>
    <property type="evidence" value="ECO:0007669"/>
    <property type="project" value="UniProtKB-KW"/>
</dbReference>
<dbReference type="RefSeq" id="WP_176159365.1">
    <property type="nucleotide sequence ID" value="NZ_FUYE01000006.1"/>
</dbReference>
<dbReference type="InterPro" id="IPR051048">
    <property type="entry name" value="Peptidase_S8/S53_subtilisin"/>
</dbReference>
<dbReference type="GO" id="GO:0004252">
    <property type="term" value="F:serine-type endopeptidase activity"/>
    <property type="evidence" value="ECO:0007669"/>
    <property type="project" value="UniProtKB-UniRule"/>
</dbReference>
<dbReference type="PROSITE" id="PS00138">
    <property type="entry name" value="SUBTILASE_SER"/>
    <property type="match status" value="1"/>
</dbReference>
<dbReference type="Pfam" id="PF13620">
    <property type="entry name" value="CarboxypepD_reg"/>
    <property type="match status" value="1"/>
</dbReference>
<dbReference type="Pfam" id="PF13290">
    <property type="entry name" value="CHB_HEX_C_1"/>
    <property type="match status" value="1"/>
</dbReference>